<organism evidence="3 4">
    <name type="scientific">Azospira oryzae</name>
    <dbReference type="NCBI Taxonomy" id="146939"/>
    <lineage>
        <taxon>Bacteria</taxon>
        <taxon>Pseudomonadati</taxon>
        <taxon>Pseudomonadota</taxon>
        <taxon>Betaproteobacteria</taxon>
        <taxon>Rhodocyclales</taxon>
        <taxon>Rhodocyclaceae</taxon>
        <taxon>Azospira</taxon>
    </lineage>
</organism>
<reference evidence="3 4" key="1">
    <citation type="submission" date="2019-02" db="EMBL/GenBank/DDBJ databases">
        <title>Genomic Encyclopedia of Type Strains, Phase IV (KMG-IV): sequencing the most valuable type-strain genomes for metagenomic binning, comparative biology and taxonomic classification.</title>
        <authorList>
            <person name="Goeker M."/>
        </authorList>
    </citation>
    <scope>NUCLEOTIDE SEQUENCE [LARGE SCALE GENOMIC DNA]</scope>
    <source>
        <strain evidence="3 4">DSM 21223</strain>
    </source>
</reference>
<feature type="transmembrane region" description="Helical" evidence="2">
    <location>
        <begin position="158"/>
        <end position="180"/>
    </location>
</feature>
<feature type="transmembrane region" description="Helical" evidence="2">
    <location>
        <begin position="114"/>
        <end position="138"/>
    </location>
</feature>
<accession>A0ABY0ISL1</accession>
<name>A0ABY0ISL1_9RHOO</name>
<evidence type="ECO:0000313" key="3">
    <source>
        <dbReference type="EMBL" id="RZT90572.1"/>
    </source>
</evidence>
<keyword evidence="2" id="KW-1133">Transmembrane helix</keyword>
<feature type="region of interest" description="Disordered" evidence="1">
    <location>
        <begin position="1"/>
        <end position="21"/>
    </location>
</feature>
<sequence>MSLPFKPSTAASRRARETAEAAPAKGPSPALRIALFLGVFYLFVWPALALYLLTLAVGGACLLPGVTGCEAFLALDSALPAWAARSLGGLLLLALALSFLVPAPRGSWRRPALWSFRSVCGLAPAVIGVADMSVPVPFPVAWLVGMFQPGSLALSLRLWAASLLLVGLLVPTWLLLGRIWRRGRRPARGRS</sequence>
<proteinExistence type="predicted"/>
<dbReference type="RefSeq" id="WP_130458966.1">
    <property type="nucleotide sequence ID" value="NZ_SHKM01000001.1"/>
</dbReference>
<comment type="caution">
    <text evidence="3">The sequence shown here is derived from an EMBL/GenBank/DDBJ whole genome shotgun (WGS) entry which is preliminary data.</text>
</comment>
<evidence type="ECO:0000256" key="2">
    <source>
        <dbReference type="SAM" id="Phobius"/>
    </source>
</evidence>
<feature type="transmembrane region" description="Helical" evidence="2">
    <location>
        <begin position="33"/>
        <end position="53"/>
    </location>
</feature>
<keyword evidence="2" id="KW-0472">Membrane</keyword>
<evidence type="ECO:0000256" key="1">
    <source>
        <dbReference type="SAM" id="MobiDB-lite"/>
    </source>
</evidence>
<gene>
    <name evidence="3" type="ORF">EV678_1390</name>
</gene>
<dbReference type="Proteomes" id="UP000292136">
    <property type="component" value="Unassembled WGS sequence"/>
</dbReference>
<feature type="transmembrane region" description="Helical" evidence="2">
    <location>
        <begin position="82"/>
        <end position="102"/>
    </location>
</feature>
<protein>
    <submittedName>
        <fullName evidence="3">Uncharacterized protein</fullName>
    </submittedName>
</protein>
<keyword evidence="2" id="KW-0812">Transmembrane</keyword>
<keyword evidence="4" id="KW-1185">Reference proteome</keyword>
<dbReference type="EMBL" id="SHKM01000001">
    <property type="protein sequence ID" value="RZT90572.1"/>
    <property type="molecule type" value="Genomic_DNA"/>
</dbReference>
<evidence type="ECO:0000313" key="4">
    <source>
        <dbReference type="Proteomes" id="UP000292136"/>
    </source>
</evidence>